<evidence type="ECO:0000313" key="3">
    <source>
        <dbReference type="EMBL" id="TGV02542.1"/>
    </source>
</evidence>
<evidence type="ECO:0000259" key="2">
    <source>
        <dbReference type="SMART" id="SM01204"/>
    </source>
</evidence>
<organism evidence="3 4">
    <name type="scientific">Flavivirga rizhaonensis</name>
    <dbReference type="NCBI Taxonomy" id="2559571"/>
    <lineage>
        <taxon>Bacteria</taxon>
        <taxon>Pseudomonadati</taxon>
        <taxon>Bacteroidota</taxon>
        <taxon>Flavobacteriia</taxon>
        <taxon>Flavobacteriales</taxon>
        <taxon>Flavobacteriaceae</taxon>
        <taxon>Flavivirga</taxon>
    </lineage>
</organism>
<dbReference type="Proteomes" id="UP000307602">
    <property type="component" value="Unassembled WGS sequence"/>
</dbReference>
<keyword evidence="4" id="KW-1185">Reference proteome</keyword>
<dbReference type="PANTHER" id="PTHR40252:SF2">
    <property type="entry name" value="BLR0328 PROTEIN"/>
    <property type="match status" value="1"/>
</dbReference>
<dbReference type="InterPro" id="IPR013702">
    <property type="entry name" value="FIST_domain_N"/>
</dbReference>
<feature type="domain" description="FIST C-domain" evidence="2">
    <location>
        <begin position="216"/>
        <end position="354"/>
    </location>
</feature>
<dbReference type="Pfam" id="PF10442">
    <property type="entry name" value="FIST_C"/>
    <property type="match status" value="1"/>
</dbReference>
<evidence type="ECO:0000313" key="4">
    <source>
        <dbReference type="Proteomes" id="UP000307602"/>
    </source>
</evidence>
<gene>
    <name evidence="3" type="ORF">EM932_10215</name>
</gene>
<dbReference type="EMBL" id="SRSO01000012">
    <property type="protein sequence ID" value="TGV02542.1"/>
    <property type="molecule type" value="Genomic_DNA"/>
</dbReference>
<evidence type="ECO:0000259" key="1">
    <source>
        <dbReference type="SMART" id="SM00897"/>
    </source>
</evidence>
<reference evidence="3 4" key="1">
    <citation type="submission" date="2019-04" db="EMBL/GenBank/DDBJ databases">
        <authorList>
            <person name="Liu A."/>
        </authorList>
    </citation>
    <scope>NUCLEOTIDE SEQUENCE [LARGE SCALE GENOMIC DNA]</scope>
    <source>
        <strain evidence="3 4">RZ03</strain>
    </source>
</reference>
<proteinExistence type="predicted"/>
<comment type="caution">
    <text evidence="3">The sequence shown here is derived from an EMBL/GenBank/DDBJ whole genome shotgun (WGS) entry which is preliminary data.</text>
</comment>
<name>A0A4S1DYC1_9FLAO</name>
<evidence type="ECO:0008006" key="5">
    <source>
        <dbReference type="Google" id="ProtNLM"/>
    </source>
</evidence>
<accession>A0A4S1DYC1</accession>
<feature type="domain" description="FIST" evidence="1">
    <location>
        <begin position="23"/>
        <end position="215"/>
    </location>
</feature>
<dbReference type="InterPro" id="IPR019494">
    <property type="entry name" value="FIST_C"/>
</dbReference>
<dbReference type="SMART" id="SM01204">
    <property type="entry name" value="FIST_C"/>
    <property type="match status" value="1"/>
</dbReference>
<sequence length="375" mass="41211">MNVQQISLQQDNWLEDISVLNIEANIFLLFVSPDFNSKKQVLDFINNKYPEATIIGCSTAGEISDITVKDETISLTAIKLDKVICKKSSIEIIDMDCSFKSGQFLAKDLYDKDLKHVLVLSDGLNVNGADLVSGLKSEIPNVSITGGLAADGSDFNKTFVINDNKIVDKTIIALGFYGEHLKVGFSSKGGWDSFGIERLVTKSNKNILYELDGLPALELYKSFLGEQANNLPSSGLLFPLSMRLDEDSTPVVRTILAINEEDQSLTFAGNIPEGSYVRLMKANIDRLIDGAADSAIGANKEQEEKSELAILISCVGRRLVLKQMVEEEVEAVRDIIGKKPRITGFYSYGEIAPFGEFSPCELHNQTMTITTLSEC</sequence>
<dbReference type="PANTHER" id="PTHR40252">
    <property type="entry name" value="BLR0328 PROTEIN"/>
    <property type="match status" value="1"/>
</dbReference>
<dbReference type="OrthoDB" id="9770435at2"/>
<dbReference type="AlphaFoldDB" id="A0A4S1DYC1"/>
<dbReference type="SMART" id="SM00897">
    <property type="entry name" value="FIST"/>
    <property type="match status" value="1"/>
</dbReference>
<dbReference type="Pfam" id="PF08495">
    <property type="entry name" value="FIST"/>
    <property type="match status" value="1"/>
</dbReference>
<dbReference type="RefSeq" id="WP_135877089.1">
    <property type="nucleotide sequence ID" value="NZ_SRSO01000012.1"/>
</dbReference>
<protein>
    <recommendedName>
        <fullName evidence="5">Histidine kinase</fullName>
    </recommendedName>
</protein>